<dbReference type="PANTHER" id="PTHR15048">
    <property type="entry name" value="STARCH-BINDING DOMAIN-CONTAINING PROTEIN 1"/>
    <property type="match status" value="1"/>
</dbReference>
<dbReference type="InterPro" id="IPR013784">
    <property type="entry name" value="Carb-bd-like_fold"/>
</dbReference>
<organism evidence="2 3">
    <name type="scientific">Manihot esculenta</name>
    <name type="common">Cassava</name>
    <name type="synonym">Jatropha manihot</name>
    <dbReference type="NCBI Taxonomy" id="3983"/>
    <lineage>
        <taxon>Eukaryota</taxon>
        <taxon>Viridiplantae</taxon>
        <taxon>Streptophyta</taxon>
        <taxon>Embryophyta</taxon>
        <taxon>Tracheophyta</taxon>
        <taxon>Spermatophyta</taxon>
        <taxon>Magnoliopsida</taxon>
        <taxon>eudicotyledons</taxon>
        <taxon>Gunneridae</taxon>
        <taxon>Pentapetalae</taxon>
        <taxon>rosids</taxon>
        <taxon>fabids</taxon>
        <taxon>Malpighiales</taxon>
        <taxon>Euphorbiaceae</taxon>
        <taxon>Crotonoideae</taxon>
        <taxon>Manihoteae</taxon>
        <taxon>Manihot</taxon>
    </lineage>
</organism>
<dbReference type="Pfam" id="PF00686">
    <property type="entry name" value="CBM_20"/>
    <property type="match status" value="1"/>
</dbReference>
<dbReference type="EMBL" id="CM004388">
    <property type="protein sequence ID" value="OAY57746.1"/>
    <property type="molecule type" value="Genomic_DNA"/>
</dbReference>
<dbReference type="GO" id="GO:2001070">
    <property type="term" value="F:starch binding"/>
    <property type="evidence" value="ECO:0007669"/>
    <property type="project" value="InterPro"/>
</dbReference>
<keyword evidence="3" id="KW-1185">Reference proteome</keyword>
<sequence>MEALTSFSTKIFASNGNRSPPLSALTQQGRSVLAFSPSPAFKKLHFDRLVSFRSIAKSHVASDAAQVSTGLENAVAGNTQMERSKTAHVKFQLQKECMFGDEFLLVGDDPILGLWNPTDAVPMNWSEGHIWSVELDVPIESTIQFKFILKQGTGDMIWQPGSDRIFKSWESKGTVVIAEDWENPEAQKITEEQITDQIEEVHQREMLIVPMSNRLSFSGHFSEAS</sequence>
<dbReference type="InterPro" id="IPR002044">
    <property type="entry name" value="CBM20"/>
</dbReference>
<dbReference type="PROSITE" id="PS51166">
    <property type="entry name" value="CBM20"/>
    <property type="match status" value="1"/>
</dbReference>
<dbReference type="SMART" id="SM01065">
    <property type="entry name" value="CBM_2"/>
    <property type="match status" value="1"/>
</dbReference>
<comment type="caution">
    <text evidence="2">The sequence shown here is derived from an EMBL/GenBank/DDBJ whole genome shotgun (WGS) entry which is preliminary data.</text>
</comment>
<evidence type="ECO:0000259" key="1">
    <source>
        <dbReference type="PROSITE" id="PS51166"/>
    </source>
</evidence>
<gene>
    <name evidence="2" type="ORF">MANES_02G120500v8</name>
</gene>
<dbReference type="PANTHER" id="PTHR15048:SF0">
    <property type="entry name" value="STARCH-BINDING DOMAIN-CONTAINING PROTEIN 1"/>
    <property type="match status" value="1"/>
</dbReference>
<dbReference type="AlphaFoldDB" id="A0A2C9WD54"/>
<dbReference type="Gramene" id="Manes.02G120500.3.v8.1">
    <property type="protein sequence ID" value="Manes.02G120500.3.v8.1.CDS"/>
    <property type="gene ID" value="Manes.02G120500.v8.1"/>
</dbReference>
<dbReference type="Proteomes" id="UP000091857">
    <property type="component" value="Chromosome 2"/>
</dbReference>
<dbReference type="STRING" id="3983.A0A2C9WD54"/>
<feature type="domain" description="CBM20" evidence="1">
    <location>
        <begin position="81"/>
        <end position="183"/>
    </location>
</feature>
<evidence type="ECO:0000313" key="3">
    <source>
        <dbReference type="Proteomes" id="UP000091857"/>
    </source>
</evidence>
<dbReference type="Gene3D" id="2.60.40.10">
    <property type="entry name" value="Immunoglobulins"/>
    <property type="match status" value="1"/>
</dbReference>
<dbReference type="SUPFAM" id="SSF49452">
    <property type="entry name" value="Starch-binding domain-like"/>
    <property type="match status" value="1"/>
</dbReference>
<evidence type="ECO:0000313" key="2">
    <source>
        <dbReference type="EMBL" id="OAY57746.1"/>
    </source>
</evidence>
<protein>
    <recommendedName>
        <fullName evidence="1">CBM20 domain-containing protein</fullName>
    </recommendedName>
</protein>
<reference evidence="3" key="1">
    <citation type="journal article" date="2016" name="Nat. Biotechnol.">
        <title>Sequencing wild and cultivated cassava and related species reveals extensive interspecific hybridization and genetic diversity.</title>
        <authorList>
            <person name="Bredeson J.V."/>
            <person name="Lyons J.B."/>
            <person name="Prochnik S.E."/>
            <person name="Wu G.A."/>
            <person name="Ha C.M."/>
            <person name="Edsinger-Gonzales E."/>
            <person name="Grimwood J."/>
            <person name="Schmutz J."/>
            <person name="Rabbi I.Y."/>
            <person name="Egesi C."/>
            <person name="Nauluvula P."/>
            <person name="Lebot V."/>
            <person name="Ndunguru J."/>
            <person name="Mkamilo G."/>
            <person name="Bart R.S."/>
            <person name="Setter T.L."/>
            <person name="Gleadow R.M."/>
            <person name="Kulakow P."/>
            <person name="Ferguson M.E."/>
            <person name="Rounsley S."/>
            <person name="Rokhsar D.S."/>
        </authorList>
    </citation>
    <scope>NUCLEOTIDE SEQUENCE [LARGE SCALE GENOMIC DNA]</scope>
    <source>
        <strain evidence="3">cv. AM560-2</strain>
    </source>
</reference>
<proteinExistence type="predicted"/>
<dbReference type="InterPro" id="IPR013783">
    <property type="entry name" value="Ig-like_fold"/>
</dbReference>
<dbReference type="CDD" id="cd05467">
    <property type="entry name" value="CBM20"/>
    <property type="match status" value="1"/>
</dbReference>
<accession>A0A2C9WD54</accession>
<name>A0A2C9WD54_MANES</name>